<dbReference type="InterPro" id="IPR029211">
    <property type="entry name" value="PfEMP1_ATS"/>
</dbReference>
<feature type="region of interest" description="Disordered" evidence="1">
    <location>
        <begin position="323"/>
        <end position="369"/>
    </location>
</feature>
<feature type="region of interest" description="Disordered" evidence="1">
    <location>
        <begin position="263"/>
        <end position="282"/>
    </location>
</feature>
<gene>
    <name evidence="3" type="ORF">PFFVO_02287</name>
</gene>
<dbReference type="InterPro" id="IPR044932">
    <property type="entry name" value="PfEMP1_ATS_sf"/>
</dbReference>
<organism evidence="3 4">
    <name type="scientific">Plasmodium falciparum Vietnam Oak-Knoll</name>
    <name type="common">FVO</name>
    <dbReference type="NCBI Taxonomy" id="1036723"/>
    <lineage>
        <taxon>Eukaryota</taxon>
        <taxon>Sar</taxon>
        <taxon>Alveolata</taxon>
        <taxon>Apicomplexa</taxon>
        <taxon>Aconoidasida</taxon>
        <taxon>Haemosporida</taxon>
        <taxon>Plasmodiidae</taxon>
        <taxon>Plasmodium</taxon>
        <taxon>Plasmodium (Laverania)</taxon>
    </lineage>
</organism>
<evidence type="ECO:0000259" key="2">
    <source>
        <dbReference type="Pfam" id="PF15445"/>
    </source>
</evidence>
<dbReference type="Proteomes" id="UP000030690">
    <property type="component" value="Unassembled WGS sequence"/>
</dbReference>
<accession>A0A024V8T5</accession>
<dbReference type="FunFam" id="1.10.1900.40:FF:000002">
    <property type="entry name" value="Erythrocyte membrane protein 1, PfEMP1"/>
    <property type="match status" value="1"/>
</dbReference>
<dbReference type="Gene3D" id="1.10.1900.40">
    <property type="entry name" value="Acidic terminal segments, variant surface antigen of PfEMP1"/>
    <property type="match status" value="2"/>
</dbReference>
<feature type="non-terminal residue" evidence="3">
    <location>
        <position position="1"/>
    </location>
</feature>
<evidence type="ECO:0000313" key="3">
    <source>
        <dbReference type="EMBL" id="ETW18894.1"/>
    </source>
</evidence>
<feature type="compositionally biased region" description="Polar residues" evidence="1">
    <location>
        <begin position="359"/>
        <end position="369"/>
    </location>
</feature>
<reference evidence="3 4" key="2">
    <citation type="submission" date="2013-02" db="EMBL/GenBank/DDBJ databases">
        <title>The Genome Sequence of Plasmodium falciparum Vietnam Oak-Knoll (FVO).</title>
        <authorList>
            <consortium name="The Broad Institute Genome Sequencing Platform"/>
            <consortium name="The Broad Institute Genome Sequencing Center for Infectious Disease"/>
            <person name="Neafsey D."/>
            <person name="Cheeseman I."/>
            <person name="Volkman S."/>
            <person name="Adams J."/>
            <person name="Walker B."/>
            <person name="Young S.K."/>
            <person name="Zeng Q."/>
            <person name="Gargeya S."/>
            <person name="Fitzgerald M."/>
            <person name="Haas B."/>
            <person name="Abouelleil A."/>
            <person name="Alvarado L."/>
            <person name="Arachchi H.M."/>
            <person name="Berlin A.M."/>
            <person name="Chapman S.B."/>
            <person name="Dewar J."/>
            <person name="Goldberg J."/>
            <person name="Griggs A."/>
            <person name="Gujja S."/>
            <person name="Hansen M."/>
            <person name="Howarth C."/>
            <person name="Imamovic A."/>
            <person name="Larimer J."/>
            <person name="McCowan C."/>
            <person name="Murphy C."/>
            <person name="Neiman D."/>
            <person name="Pearson M."/>
            <person name="Priest M."/>
            <person name="Roberts A."/>
            <person name="Saif S."/>
            <person name="Shea T."/>
            <person name="Sisk P."/>
            <person name="Sykes S."/>
            <person name="Wortman J."/>
            <person name="Nusbaum C."/>
            <person name="Birren B."/>
        </authorList>
    </citation>
    <scope>NUCLEOTIDE SEQUENCE [LARGE SCALE GENOMIC DNA]</scope>
    <source>
        <strain evidence="4">Vietnam Oak-Knoll (FVO)</strain>
    </source>
</reference>
<feature type="region of interest" description="Disordered" evidence="1">
    <location>
        <begin position="100"/>
        <end position="148"/>
    </location>
</feature>
<feature type="compositionally biased region" description="Basic and acidic residues" evidence="1">
    <location>
        <begin position="323"/>
        <end position="332"/>
    </location>
</feature>
<sequence length="468" mass="53534">KKTKSSVDLLRVMQIPQNDYGMPTKLSPNRYIPYTSGKYRGKRYIYLEGDRGTDSGYTDHYSDITSSSESEYEEMDINDIYVPDSPKYKTLIEVVLEPSGKLSGNTIPTSGKNTTASGNNTTASGKNTPSDTQNDIPTSDTPPPITDDEWNELKHDFISNMLQNTQNTEPNILHDNVDNNTHPTMSRDNMEEKPFITSIHDRDLYTGEEISYNINMSTNTMDDPKYISNNVYSGIDLINDTLSGNKHIDIYDELLKRKENELFGTNNPKRTTTNHFATPTRDDPIHNQLELFHKWLDRHRDMCEKWNNKEELLDKLKEKWENETHSGNKHSDIPSGKLSDTPSDNNIHSDIHPSDIPSGKQSDIPSDNNIHSDIPYVLNTDVSIQIHMDNPKPINEFTNMDTILEDLDKPFNEPYYDVQDDIYYDVNDHDASTVDSNAMDVPSKVQIEMDVNNKLVKEKYPIADVWDI</sequence>
<evidence type="ECO:0000256" key="1">
    <source>
        <dbReference type="SAM" id="MobiDB-lite"/>
    </source>
</evidence>
<dbReference type="EMBL" id="KI925076">
    <property type="protein sequence ID" value="ETW18894.1"/>
    <property type="molecule type" value="Genomic_DNA"/>
</dbReference>
<dbReference type="Pfam" id="PF15445">
    <property type="entry name" value="ATS"/>
    <property type="match status" value="1"/>
</dbReference>
<name>A0A024V8T5_PLAFA</name>
<dbReference type="FunFam" id="1.10.1900.40:FF:000001">
    <property type="entry name" value="Erythrocyte membrane protein 1"/>
    <property type="match status" value="1"/>
</dbReference>
<reference evidence="3 4" key="1">
    <citation type="submission" date="2013-02" db="EMBL/GenBank/DDBJ databases">
        <title>The Genome Annotation of Plasmodium falciparum Vietnam Oak-Knoll (FVO).</title>
        <authorList>
            <consortium name="The Broad Institute Genome Sequencing Platform"/>
            <consortium name="The Broad Institute Genome Sequencing Center for Infectious Disease"/>
            <person name="Neafsey D."/>
            <person name="Hoffman S."/>
            <person name="Volkman S."/>
            <person name="Rosenthal P."/>
            <person name="Walker B."/>
            <person name="Young S.K."/>
            <person name="Zeng Q."/>
            <person name="Gargeya S."/>
            <person name="Fitzgerald M."/>
            <person name="Haas B."/>
            <person name="Abouelleil A."/>
            <person name="Allen A.W."/>
            <person name="Alvarado L."/>
            <person name="Arachchi H.M."/>
            <person name="Berlin A.M."/>
            <person name="Chapman S.B."/>
            <person name="Gainer-Dewar J."/>
            <person name="Goldberg J."/>
            <person name="Griggs A."/>
            <person name="Gujja S."/>
            <person name="Hansen M."/>
            <person name="Howarth C."/>
            <person name="Imamovic A."/>
            <person name="Ireland A."/>
            <person name="Larimer J."/>
            <person name="McCowan C."/>
            <person name="Murphy C."/>
            <person name="Pearson M."/>
            <person name="Poon T.W."/>
            <person name="Priest M."/>
            <person name="Roberts A."/>
            <person name="Saif S."/>
            <person name="Shea T."/>
            <person name="Sisk P."/>
            <person name="Sykes S."/>
            <person name="Wortman J."/>
            <person name="Nusbaum C."/>
            <person name="Birren B."/>
        </authorList>
    </citation>
    <scope>NUCLEOTIDE SEQUENCE [LARGE SCALE GENOMIC DNA]</scope>
    <source>
        <strain evidence="4">Vietnam Oak-Knoll (FVO)</strain>
    </source>
</reference>
<protein>
    <recommendedName>
        <fullName evidence="2">Plasmodium falciparum erythrocyte membrane protein 1 acidic terminal segment domain-containing protein</fullName>
    </recommendedName>
</protein>
<feature type="compositionally biased region" description="Polar residues" evidence="1">
    <location>
        <begin position="263"/>
        <end position="277"/>
    </location>
</feature>
<dbReference type="AlphaFoldDB" id="A0A024V8T5"/>
<proteinExistence type="predicted"/>
<evidence type="ECO:0000313" key="4">
    <source>
        <dbReference type="Proteomes" id="UP000030690"/>
    </source>
</evidence>
<feature type="domain" description="Plasmodium falciparum erythrocyte membrane protein 1 acidic terminal segment" evidence="2">
    <location>
        <begin position="1"/>
        <end position="468"/>
    </location>
</feature>
<feature type="compositionally biased region" description="Low complexity" evidence="1">
    <location>
        <begin position="109"/>
        <end position="125"/>
    </location>
</feature>